<gene>
    <name evidence="4" type="primary">mqnA</name>
    <name evidence="5" type="ORF">TTHT_0652</name>
</gene>
<dbReference type="Proteomes" id="UP000595564">
    <property type="component" value="Chromosome"/>
</dbReference>
<comment type="function">
    <text evidence="4">Catalyzes the dehydration of chorismate into 3-[(1-carboxyvinyl)oxy]benzoate, a step in the biosynthesis of menaquinone (MK, vitamin K2).</text>
</comment>
<evidence type="ECO:0000256" key="1">
    <source>
        <dbReference type="ARBA" id="ARBA00004863"/>
    </source>
</evidence>
<comment type="catalytic activity">
    <reaction evidence="4">
        <text>chorismate = 3-[(1-carboxyvinyl)-oxy]benzoate + H2O</text>
        <dbReference type="Rhea" id="RHEA:40051"/>
        <dbReference type="ChEBI" id="CHEBI:15377"/>
        <dbReference type="ChEBI" id="CHEBI:29748"/>
        <dbReference type="ChEBI" id="CHEBI:76981"/>
        <dbReference type="EC" id="4.2.1.151"/>
    </reaction>
</comment>
<dbReference type="Gene3D" id="3.40.190.10">
    <property type="entry name" value="Periplasmic binding protein-like II"/>
    <property type="match status" value="2"/>
</dbReference>
<dbReference type="GO" id="GO:0016836">
    <property type="term" value="F:hydro-lyase activity"/>
    <property type="evidence" value="ECO:0007669"/>
    <property type="project" value="UniProtKB-UniRule"/>
</dbReference>
<dbReference type="Pfam" id="PF02621">
    <property type="entry name" value="VitK2_biosynth"/>
    <property type="match status" value="1"/>
</dbReference>
<dbReference type="RefSeq" id="WP_201328570.1">
    <property type="nucleotide sequence ID" value="NZ_AP017470.1"/>
</dbReference>
<dbReference type="InterPro" id="IPR003773">
    <property type="entry name" value="Menaquinone_biosynth"/>
</dbReference>
<dbReference type="HAMAP" id="MF_00995">
    <property type="entry name" value="MqnA"/>
    <property type="match status" value="1"/>
</dbReference>
<dbReference type="PANTHER" id="PTHR37690">
    <property type="entry name" value="CHORISMATE DEHYDRATASE"/>
    <property type="match status" value="1"/>
</dbReference>
<evidence type="ECO:0000313" key="5">
    <source>
        <dbReference type="EMBL" id="BBB32227.1"/>
    </source>
</evidence>
<reference evidence="5 6" key="1">
    <citation type="journal article" date="2012" name="Extremophiles">
        <title>Thermotomaculum hydrothermale gen. nov., sp. nov., a novel heterotrophic thermophile within the phylum Acidobacteria from a deep-sea hydrothermal vent chimney in the Southern Okinawa Trough.</title>
        <authorList>
            <person name="Izumi H."/>
            <person name="Nunoura T."/>
            <person name="Miyazaki M."/>
            <person name="Mino S."/>
            <person name="Toki T."/>
            <person name="Takai K."/>
            <person name="Sako Y."/>
            <person name="Sawabe T."/>
            <person name="Nakagawa S."/>
        </authorList>
    </citation>
    <scope>NUCLEOTIDE SEQUENCE [LARGE SCALE GENOMIC DNA]</scope>
    <source>
        <strain evidence="5 6">AC55</strain>
    </source>
</reference>
<organism evidence="5 6">
    <name type="scientific">Thermotomaculum hydrothermale</name>
    <dbReference type="NCBI Taxonomy" id="981385"/>
    <lineage>
        <taxon>Bacteria</taxon>
        <taxon>Pseudomonadati</taxon>
        <taxon>Acidobacteriota</taxon>
        <taxon>Holophagae</taxon>
        <taxon>Thermotomaculales</taxon>
        <taxon>Thermotomaculaceae</taxon>
        <taxon>Thermotomaculum</taxon>
    </lineage>
</organism>
<dbReference type="KEGG" id="thyd:TTHT_0652"/>
<sequence length="275" mass="31094">MPNSASNLKKHKPIISVIPYINAKPLTYFLENKDNKDYDISYNYPSDCIEKLKTGKIDAGIVSSIAIAKIPDTNVVDGICIASHSSVESVLLFSRKEIEETKTIGLDPNSGTSNALIKILMEKWKNKKCNYKFYNTDIETALNSKDYDAVLAIGDRALLFGTQNPSLIKIDLALEWNHFTGLPFVFAMWLIKKDSSLSPEIFREAGEKGIQQIDTIIESIAFNGESNLTKYQIKKYLKENLHYRFGSKERKGLMLFLKYCAEMGLIPQNYSLNLI</sequence>
<protein>
    <recommendedName>
        <fullName evidence="4">Chorismate dehydratase</fullName>
        <ecNumber evidence="4">4.2.1.151</ecNumber>
    </recommendedName>
    <alternativeName>
        <fullName evidence="4">Menaquinone biosynthetic enzyme MqnA</fullName>
    </alternativeName>
</protein>
<dbReference type="EMBL" id="AP017470">
    <property type="protein sequence ID" value="BBB32227.1"/>
    <property type="molecule type" value="Genomic_DNA"/>
</dbReference>
<keyword evidence="2 4" id="KW-0474">Menaquinone biosynthesis</keyword>
<dbReference type="EC" id="4.2.1.151" evidence="4"/>
<dbReference type="InterPro" id="IPR030868">
    <property type="entry name" value="MqnA"/>
</dbReference>
<dbReference type="GO" id="GO:0009234">
    <property type="term" value="P:menaquinone biosynthetic process"/>
    <property type="evidence" value="ECO:0007669"/>
    <property type="project" value="UniProtKB-UniRule"/>
</dbReference>
<name>A0A7R6PLC8_9BACT</name>
<keyword evidence="3 4" id="KW-0456">Lyase</keyword>
<dbReference type="AlphaFoldDB" id="A0A7R6PLC8"/>
<evidence type="ECO:0000256" key="3">
    <source>
        <dbReference type="ARBA" id="ARBA00023239"/>
    </source>
</evidence>
<dbReference type="CDD" id="cd13634">
    <property type="entry name" value="PBP2_Sco4506"/>
    <property type="match status" value="1"/>
</dbReference>
<evidence type="ECO:0000256" key="4">
    <source>
        <dbReference type="HAMAP-Rule" id="MF_00995"/>
    </source>
</evidence>
<evidence type="ECO:0000313" key="6">
    <source>
        <dbReference type="Proteomes" id="UP000595564"/>
    </source>
</evidence>
<dbReference type="SUPFAM" id="SSF53850">
    <property type="entry name" value="Periplasmic binding protein-like II"/>
    <property type="match status" value="1"/>
</dbReference>
<accession>A0A7R6PLC8</accession>
<dbReference type="UniPathway" id="UPA00079"/>
<proteinExistence type="inferred from homology"/>
<keyword evidence="6" id="KW-1185">Reference proteome</keyword>
<dbReference type="PANTHER" id="PTHR37690:SF1">
    <property type="entry name" value="CHORISMATE DEHYDRATASE"/>
    <property type="match status" value="1"/>
</dbReference>
<evidence type="ECO:0000256" key="2">
    <source>
        <dbReference type="ARBA" id="ARBA00022428"/>
    </source>
</evidence>
<comment type="similarity">
    <text evidence="4">Belongs to the MqnA/MqnD family. MqnA subfamily.</text>
</comment>
<comment type="pathway">
    <text evidence="1 4">Quinol/quinone metabolism; menaquinone biosynthesis.</text>
</comment>